<evidence type="ECO:0000313" key="4">
    <source>
        <dbReference type="Proteomes" id="UP000198542"/>
    </source>
</evidence>
<protein>
    <recommendedName>
        <fullName evidence="2">YjiS-like domain-containing protein</fullName>
    </recommendedName>
</protein>
<evidence type="ECO:0000259" key="2">
    <source>
        <dbReference type="Pfam" id="PF06568"/>
    </source>
</evidence>
<dbReference type="Pfam" id="PF06568">
    <property type="entry name" value="YjiS-like"/>
    <property type="match status" value="1"/>
</dbReference>
<evidence type="ECO:0000313" key="3">
    <source>
        <dbReference type="EMBL" id="SEB56997.1"/>
    </source>
</evidence>
<gene>
    <name evidence="3" type="ORF">SAMN04490187_1037</name>
</gene>
<dbReference type="Proteomes" id="UP000198542">
    <property type="component" value="Unassembled WGS sequence"/>
</dbReference>
<proteinExistence type="predicted"/>
<organism evidence="3 4">
    <name type="scientific">Pseudomonas jessenii</name>
    <dbReference type="NCBI Taxonomy" id="77298"/>
    <lineage>
        <taxon>Bacteria</taxon>
        <taxon>Pseudomonadati</taxon>
        <taxon>Pseudomonadota</taxon>
        <taxon>Gammaproteobacteria</taxon>
        <taxon>Pseudomonadales</taxon>
        <taxon>Pseudomonadaceae</taxon>
        <taxon>Pseudomonas</taxon>
    </lineage>
</organism>
<dbReference type="InterPro" id="IPR009506">
    <property type="entry name" value="YjiS-like"/>
</dbReference>
<dbReference type="AlphaFoldDB" id="A0A1H4KEX1"/>
<feature type="domain" description="YjiS-like" evidence="2">
    <location>
        <begin position="45"/>
        <end position="70"/>
    </location>
</feature>
<reference evidence="4" key="1">
    <citation type="submission" date="2016-10" db="EMBL/GenBank/DDBJ databases">
        <authorList>
            <person name="Varghese N."/>
            <person name="Submissions S."/>
        </authorList>
    </citation>
    <scope>NUCLEOTIDE SEQUENCE [LARGE SCALE GENOMIC DNA]</scope>
    <source>
        <strain evidence="4">BS3660</strain>
    </source>
</reference>
<feature type="region of interest" description="Disordered" evidence="1">
    <location>
        <begin position="1"/>
        <end position="22"/>
    </location>
</feature>
<evidence type="ECO:0000256" key="1">
    <source>
        <dbReference type="SAM" id="MobiDB-lite"/>
    </source>
</evidence>
<dbReference type="EMBL" id="FNTC01000002">
    <property type="protein sequence ID" value="SEB56997.1"/>
    <property type="molecule type" value="Genomic_DNA"/>
</dbReference>
<name>A0A1H4KEX1_PSEJE</name>
<accession>A0A1H4KEX1</accession>
<keyword evidence="4" id="KW-1185">Reference proteome</keyword>
<sequence>MEPSTYQDRERAMSSLQDVSTPSFRSRPCLHWVRDLLTGFFASLERARTRRLLAQLDDRQLSDLGISDAERINELDKPFWR</sequence>